<feature type="domain" description="Replication initiator A N-terminal" evidence="2">
    <location>
        <begin position="16"/>
        <end position="90"/>
    </location>
</feature>
<evidence type="ECO:0000256" key="1">
    <source>
        <dbReference type="SAM" id="MobiDB-lite"/>
    </source>
</evidence>
<gene>
    <name evidence="3" type="ORF">UAU_05223</name>
</gene>
<sequence length="353" mass="41537">MSDFKFFKKDRVYNELYYQFPKVLLVSDKYKKMSDSTKISYMLLKARLELAIYRNQIDEDGNVYFSFTQKELAATLGCETQKVKDILKALQKYDLLKVKNMGYNKKLRKRNPNRLYLAELEVTENDIYELKELDLNNDKMDQNVDIPHEVKITPSNENENSPENIDTPHGVKITPSQNVDIPHRVKITQELNNSKTLNTKETKRNEDDSIFRQKDFLLEGFADHMINQNKTYLPYKTLFFIESYSHSIEEAHSLMKKIHAAKANAEKLENESFSYEVIKEQYDIDIDTKITNTVRNVFMEQKTSNVKSLDGLMFSWSTRCFREVITQKRNADGRNKFPEVTLNNYLEEPPQQP</sequence>
<evidence type="ECO:0000259" key="2">
    <source>
        <dbReference type="Pfam" id="PF06970"/>
    </source>
</evidence>
<dbReference type="AlphaFoldDB" id="R2S0F5"/>
<name>R2S0F5_9ENTE</name>
<organism evidence="3 4">
    <name type="scientific">Enterococcus pallens ATCC BAA-351</name>
    <dbReference type="NCBI Taxonomy" id="1158607"/>
    <lineage>
        <taxon>Bacteria</taxon>
        <taxon>Bacillati</taxon>
        <taxon>Bacillota</taxon>
        <taxon>Bacilli</taxon>
        <taxon>Lactobacillales</taxon>
        <taxon>Enterococcaceae</taxon>
        <taxon>Enterococcus</taxon>
    </lineage>
</organism>
<dbReference type="eggNOG" id="ENOG503304N">
    <property type="taxonomic scope" value="Bacteria"/>
</dbReference>
<comment type="caution">
    <text evidence="3">The sequence shown here is derived from an EMBL/GenBank/DDBJ whole genome shotgun (WGS) entry which is preliminary data.</text>
</comment>
<dbReference type="OrthoDB" id="1695311at2"/>
<feature type="region of interest" description="Disordered" evidence="1">
    <location>
        <begin position="149"/>
        <end position="176"/>
    </location>
</feature>
<keyword evidence="4" id="KW-1185">Reference proteome</keyword>
<dbReference type="EMBL" id="AJAQ01000054">
    <property type="protein sequence ID" value="EOH86301.1"/>
    <property type="molecule type" value="Genomic_DNA"/>
</dbReference>
<evidence type="ECO:0000313" key="4">
    <source>
        <dbReference type="Proteomes" id="UP000013782"/>
    </source>
</evidence>
<dbReference type="HOGENOM" id="CLU_051810_0_2_9"/>
<dbReference type="PATRIC" id="fig|1158607.3.peg.5197"/>
<accession>R2S0F5</accession>
<dbReference type="Proteomes" id="UP000013782">
    <property type="component" value="Unassembled WGS sequence"/>
</dbReference>
<dbReference type="STRING" id="160454.RV10_GL002361"/>
<feature type="compositionally biased region" description="Low complexity" evidence="1">
    <location>
        <begin position="154"/>
        <end position="164"/>
    </location>
</feature>
<protein>
    <recommendedName>
        <fullName evidence="2">Replication initiator A N-terminal domain-containing protein</fullName>
    </recommendedName>
</protein>
<evidence type="ECO:0000313" key="3">
    <source>
        <dbReference type="EMBL" id="EOH86301.1"/>
    </source>
</evidence>
<proteinExistence type="predicted"/>
<dbReference type="InterPro" id="IPR010724">
    <property type="entry name" value="RepA_N"/>
</dbReference>
<dbReference type="Pfam" id="PF06970">
    <property type="entry name" value="RepA_N"/>
    <property type="match status" value="1"/>
</dbReference>
<reference evidence="3 4" key="1">
    <citation type="submission" date="2013-02" db="EMBL/GenBank/DDBJ databases">
        <title>The Genome Sequence of Enterococcus pallens BAA-351.</title>
        <authorList>
            <consortium name="The Broad Institute Genome Sequencing Platform"/>
            <consortium name="The Broad Institute Genome Sequencing Center for Infectious Disease"/>
            <person name="Earl A.M."/>
            <person name="Gilmore M.S."/>
            <person name="Lebreton F."/>
            <person name="Walker B."/>
            <person name="Young S.K."/>
            <person name="Zeng Q."/>
            <person name="Gargeya S."/>
            <person name="Fitzgerald M."/>
            <person name="Haas B."/>
            <person name="Abouelleil A."/>
            <person name="Alvarado L."/>
            <person name="Arachchi H.M."/>
            <person name="Berlin A.M."/>
            <person name="Chapman S.B."/>
            <person name="Dewar J."/>
            <person name="Goldberg J."/>
            <person name="Griggs A."/>
            <person name="Gujja S."/>
            <person name="Hansen M."/>
            <person name="Howarth C."/>
            <person name="Imamovic A."/>
            <person name="Larimer J."/>
            <person name="McCowan C."/>
            <person name="Murphy C."/>
            <person name="Neiman D."/>
            <person name="Pearson M."/>
            <person name="Priest M."/>
            <person name="Roberts A."/>
            <person name="Saif S."/>
            <person name="Shea T."/>
            <person name="Sisk P."/>
            <person name="Sykes S."/>
            <person name="Wortman J."/>
            <person name="Nusbaum C."/>
            <person name="Birren B."/>
        </authorList>
    </citation>
    <scope>NUCLEOTIDE SEQUENCE [LARGE SCALE GENOMIC DNA]</scope>
    <source>
        <strain evidence="3 4">ATCC BAA-351</strain>
    </source>
</reference>
<dbReference type="RefSeq" id="WP_010760142.1">
    <property type="nucleotide sequence ID" value="NZ_ASWD01000009.1"/>
</dbReference>